<proteinExistence type="predicted"/>
<feature type="compositionally biased region" description="Basic and acidic residues" evidence="3">
    <location>
        <begin position="366"/>
        <end position="381"/>
    </location>
</feature>
<name>A0A0B2UXW2_TOXCA</name>
<feature type="compositionally biased region" description="Polar residues" evidence="3">
    <location>
        <begin position="64"/>
        <end position="73"/>
    </location>
</feature>
<evidence type="ECO:0000313" key="5">
    <source>
        <dbReference type="EMBL" id="KHN74054.1"/>
    </source>
</evidence>
<evidence type="ECO:0000259" key="4">
    <source>
        <dbReference type="PROSITE" id="PS50014"/>
    </source>
</evidence>
<dbReference type="InterPro" id="IPR036427">
    <property type="entry name" value="Bromodomain-like_sf"/>
</dbReference>
<dbReference type="Gene3D" id="1.20.920.10">
    <property type="entry name" value="Bromodomain-like"/>
    <property type="match status" value="1"/>
</dbReference>
<dbReference type="PANTHER" id="PTHR15398">
    <property type="entry name" value="BROMODOMAIN-CONTAINING PROTEIN 8"/>
    <property type="match status" value="1"/>
</dbReference>
<feature type="compositionally biased region" description="Basic and acidic residues" evidence="3">
    <location>
        <begin position="53"/>
        <end position="63"/>
    </location>
</feature>
<dbReference type="InterPro" id="IPR001487">
    <property type="entry name" value="Bromodomain"/>
</dbReference>
<organism evidence="5 6">
    <name type="scientific">Toxocara canis</name>
    <name type="common">Canine roundworm</name>
    <dbReference type="NCBI Taxonomy" id="6265"/>
    <lineage>
        <taxon>Eukaryota</taxon>
        <taxon>Metazoa</taxon>
        <taxon>Ecdysozoa</taxon>
        <taxon>Nematoda</taxon>
        <taxon>Chromadorea</taxon>
        <taxon>Rhabditida</taxon>
        <taxon>Spirurina</taxon>
        <taxon>Ascaridomorpha</taxon>
        <taxon>Ascaridoidea</taxon>
        <taxon>Toxocaridae</taxon>
        <taxon>Toxocara</taxon>
    </lineage>
</organism>
<comment type="caution">
    <text evidence="5">The sequence shown here is derived from an EMBL/GenBank/DDBJ whole genome shotgun (WGS) entry which is preliminary data.</text>
</comment>
<dbReference type="OrthoDB" id="1742084at2759"/>
<dbReference type="Pfam" id="PF00439">
    <property type="entry name" value="Bromodomain"/>
    <property type="match status" value="1"/>
</dbReference>
<feature type="compositionally biased region" description="Basic and acidic residues" evidence="3">
    <location>
        <begin position="389"/>
        <end position="403"/>
    </location>
</feature>
<evidence type="ECO:0000256" key="3">
    <source>
        <dbReference type="SAM" id="MobiDB-lite"/>
    </source>
</evidence>
<feature type="compositionally biased region" description="Basic and acidic residues" evidence="3">
    <location>
        <begin position="275"/>
        <end position="288"/>
    </location>
</feature>
<protein>
    <submittedName>
        <fullName evidence="5">Bromodomain-containing protein 8</fullName>
    </submittedName>
</protein>
<reference evidence="5 6" key="1">
    <citation type="submission" date="2014-11" db="EMBL/GenBank/DDBJ databases">
        <title>Genetic blueprint of the zoonotic pathogen Toxocara canis.</title>
        <authorList>
            <person name="Zhu X.-Q."/>
            <person name="Korhonen P.K."/>
            <person name="Cai H."/>
            <person name="Young N.D."/>
            <person name="Nejsum P."/>
            <person name="von Samson-Himmelstjerna G."/>
            <person name="Boag P.R."/>
            <person name="Tan P."/>
            <person name="Li Q."/>
            <person name="Min J."/>
            <person name="Yang Y."/>
            <person name="Wang X."/>
            <person name="Fang X."/>
            <person name="Hall R.S."/>
            <person name="Hofmann A."/>
            <person name="Sternberg P.W."/>
            <person name="Jex A.R."/>
            <person name="Gasser R.B."/>
        </authorList>
    </citation>
    <scope>NUCLEOTIDE SEQUENCE [LARGE SCALE GENOMIC DNA]</scope>
    <source>
        <strain evidence="5">PN_DK_2014</strain>
    </source>
</reference>
<keyword evidence="6" id="KW-1185">Reference proteome</keyword>
<dbReference type="SUPFAM" id="SSF47370">
    <property type="entry name" value="Bromodomain"/>
    <property type="match status" value="1"/>
</dbReference>
<dbReference type="PROSITE" id="PS50014">
    <property type="entry name" value="BROMODOMAIN_2"/>
    <property type="match status" value="1"/>
</dbReference>
<feature type="compositionally biased region" description="Basic and acidic residues" evidence="3">
    <location>
        <begin position="217"/>
        <end position="233"/>
    </location>
</feature>
<dbReference type="PANTHER" id="PTHR15398:SF4">
    <property type="entry name" value="BROMODOMAIN-CONTAINING PROTEIN 8 ISOFORM X1"/>
    <property type="match status" value="1"/>
</dbReference>
<dbReference type="Proteomes" id="UP000031036">
    <property type="component" value="Unassembled WGS sequence"/>
</dbReference>
<feature type="compositionally biased region" description="Low complexity" evidence="3">
    <location>
        <begin position="103"/>
        <end position="119"/>
    </location>
</feature>
<dbReference type="EMBL" id="JPKZ01002978">
    <property type="protein sequence ID" value="KHN74054.1"/>
    <property type="molecule type" value="Genomic_DNA"/>
</dbReference>
<sequence length="586" mass="64624">GSPRRALLPIDGAAQKDSPVKVETAENVMEVDTTPTDANEAKPDDEVPNADNGKTEDQHEGHMQTRQMRSTVEGSGGASAAAARVEEKPAEKRHLRNINKVASQSDSSSSRSVLRPQRLSPRKPSTDTTVRSESDTTKGQTHTLELRNRRGSNSGQTIEPASADGPPSQSLRSRRVLEKSEENEDLSSQRRRSERHRGTDSSGSAGELSPGKRKRPHGAEEGADGARSDEEGAKWLGVKRRKLSFRETATSSEVGEGQDGGKVMEIHMEVQSSPEPDRNEANLRKIEEGTLPEANGEKQSNRRGSLRSATAREQEPKKEETTSDVKDRAETTGGRVKHGAIETVTVESDSDEDKPLGDIRSGIMAAKKEEEVLSKTSEKMGETPSQKTVEGESTRKRSLERQKGRSRPTRSGVEGTPKVKSDALRTPTFSLRRHSRREELDETSIEQKAFMTSVWRMVSSHRHAAIFAQPVSDSIARGYSKVVKSRMDLGTLKKQLDSGRVADMTEFKRRLLLMFANAVMFNSTGHDVNNYAKEMAADSLNSLKTMQKDILNMKEGAHVTRSAAAAEEKIDSFPLIWERQSLTTRH</sequence>
<gene>
    <name evidence="5" type="primary">Brd8</name>
    <name evidence="5" type="ORF">Tcan_05429</name>
</gene>
<feature type="domain" description="Bromo" evidence="4">
    <location>
        <begin position="459"/>
        <end position="529"/>
    </location>
</feature>
<dbReference type="PRINTS" id="PR00503">
    <property type="entry name" value="BROMODOMAIN"/>
</dbReference>
<dbReference type="AlphaFoldDB" id="A0A0B2UXW2"/>
<feature type="region of interest" description="Disordered" evidence="3">
    <location>
        <begin position="1"/>
        <end position="423"/>
    </location>
</feature>
<keyword evidence="1 2" id="KW-0103">Bromodomain</keyword>
<dbReference type="STRING" id="6265.A0A0B2UXW2"/>
<feature type="non-terminal residue" evidence="5">
    <location>
        <position position="1"/>
    </location>
</feature>
<feature type="compositionally biased region" description="Basic and acidic residues" evidence="3">
    <location>
        <begin position="310"/>
        <end position="330"/>
    </location>
</feature>
<evidence type="ECO:0000256" key="2">
    <source>
        <dbReference type="PROSITE-ProRule" id="PRU00035"/>
    </source>
</evidence>
<dbReference type="SMART" id="SM00297">
    <property type="entry name" value="BROMO"/>
    <property type="match status" value="1"/>
</dbReference>
<accession>A0A0B2UXW2</accession>
<evidence type="ECO:0000313" key="6">
    <source>
        <dbReference type="Proteomes" id="UP000031036"/>
    </source>
</evidence>
<dbReference type="GO" id="GO:0035267">
    <property type="term" value="C:NuA4 histone acetyltransferase complex"/>
    <property type="evidence" value="ECO:0007669"/>
    <property type="project" value="TreeGrafter"/>
</dbReference>
<evidence type="ECO:0000256" key="1">
    <source>
        <dbReference type="ARBA" id="ARBA00023117"/>
    </source>
</evidence>